<proteinExistence type="predicted"/>
<evidence type="ECO:0000313" key="2">
    <source>
        <dbReference type="Proteomes" id="UP001148662"/>
    </source>
</evidence>
<evidence type="ECO:0000313" key="1">
    <source>
        <dbReference type="EMBL" id="KAJ3524831.1"/>
    </source>
</evidence>
<sequence>MAWFYSSSSMKSLLELDHLVNEVILADDFNREELRGFSAIREAQRLDDWVDEDSSASQFPVTDGWHQGTVKIPVPCEREQHASEQEAPHFEVPNVFYHRLIDIIKTTFSSERVKSFHLIPFKLWYRAPGEPAETPPERAYSELYNSDAINEEYEQIKAQPQPPGPCLETVIAAIMFWSDSMHLTQFGNASLWPIYAYFGNQSKYSRCKPNALCSSPPRIYLIYTIQDWYQRVYDRAASASVLLHCKRELMQAIWGLLLDDEFMHAYEHGIVIEFADGISRRVFPRIFTYSADYPEKVLLAIIRYLATCPCPRCLVLKAQISAMGTKVDARRREKGARTDDEIRRGKVDRTHQWIYEDGDPISGAAVERLLSSASWVPTRNAFSRLVKFGFNFYKMLVVDLLHEFELGVWKATFTHLIRILYTGKKNEIQKLNLQYRLVPTFGRNTIRRFTSNTSDMKKLAARDFEDMLQVALLVFEGLLDEPYNTIILDVLFTLAMWHALAKLRIHTTSTLNIFRQATSELGSSLRRFASHVCPHFATRELPKETAARGRRAAAKAAKQSGMALPQKDSDVQGSHSRVPVIVSASMDPPAAVATITPYDCHSHGADIGITSYNHTLFDDICTHPHSFRGNFRSGGSGNNPY</sequence>
<organism evidence="1 2">
    <name type="scientific">Phlebia brevispora</name>
    <dbReference type="NCBI Taxonomy" id="194682"/>
    <lineage>
        <taxon>Eukaryota</taxon>
        <taxon>Fungi</taxon>
        <taxon>Dikarya</taxon>
        <taxon>Basidiomycota</taxon>
        <taxon>Agaricomycotina</taxon>
        <taxon>Agaricomycetes</taxon>
        <taxon>Polyporales</taxon>
        <taxon>Meruliaceae</taxon>
        <taxon>Phlebia</taxon>
    </lineage>
</organism>
<comment type="caution">
    <text evidence="1">The sequence shown here is derived from an EMBL/GenBank/DDBJ whole genome shotgun (WGS) entry which is preliminary data.</text>
</comment>
<accession>A0ACC1RS09</accession>
<keyword evidence="2" id="KW-1185">Reference proteome</keyword>
<gene>
    <name evidence="1" type="ORF">NM688_g8496</name>
</gene>
<dbReference type="Proteomes" id="UP001148662">
    <property type="component" value="Unassembled WGS sequence"/>
</dbReference>
<protein>
    <submittedName>
        <fullName evidence="1">Uncharacterized protein</fullName>
    </submittedName>
</protein>
<reference evidence="1" key="1">
    <citation type="submission" date="2022-07" db="EMBL/GenBank/DDBJ databases">
        <title>Genome Sequence of Phlebia brevispora.</title>
        <authorList>
            <person name="Buettner E."/>
        </authorList>
    </citation>
    <scope>NUCLEOTIDE SEQUENCE</scope>
    <source>
        <strain evidence="1">MPL23</strain>
    </source>
</reference>
<dbReference type="EMBL" id="JANHOG010002301">
    <property type="protein sequence ID" value="KAJ3524831.1"/>
    <property type="molecule type" value="Genomic_DNA"/>
</dbReference>
<name>A0ACC1RS09_9APHY</name>